<evidence type="ECO:0000313" key="2">
    <source>
        <dbReference type="Proteomes" id="UP000639772"/>
    </source>
</evidence>
<evidence type="ECO:0000313" key="1">
    <source>
        <dbReference type="EMBL" id="KAG0502804.1"/>
    </source>
</evidence>
<gene>
    <name evidence="1" type="ORF">HPP92_002876</name>
</gene>
<protein>
    <submittedName>
        <fullName evidence="1">Uncharacterized protein</fullName>
    </submittedName>
</protein>
<dbReference type="Proteomes" id="UP000639772">
    <property type="component" value="Chromosome 1"/>
</dbReference>
<accession>A0A835S298</accession>
<proteinExistence type="predicted"/>
<comment type="caution">
    <text evidence="1">The sequence shown here is derived from an EMBL/GenBank/DDBJ whole genome shotgun (WGS) entry which is preliminary data.</text>
</comment>
<organism evidence="1 2">
    <name type="scientific">Vanilla planifolia</name>
    <name type="common">Vanilla</name>
    <dbReference type="NCBI Taxonomy" id="51239"/>
    <lineage>
        <taxon>Eukaryota</taxon>
        <taxon>Viridiplantae</taxon>
        <taxon>Streptophyta</taxon>
        <taxon>Embryophyta</taxon>
        <taxon>Tracheophyta</taxon>
        <taxon>Spermatophyta</taxon>
        <taxon>Magnoliopsida</taxon>
        <taxon>Liliopsida</taxon>
        <taxon>Asparagales</taxon>
        <taxon>Orchidaceae</taxon>
        <taxon>Vanilloideae</taxon>
        <taxon>Vanilleae</taxon>
        <taxon>Vanilla</taxon>
    </lineage>
</organism>
<dbReference type="EMBL" id="JADCNM010000001">
    <property type="protein sequence ID" value="KAG0502804.1"/>
    <property type="molecule type" value="Genomic_DNA"/>
</dbReference>
<dbReference type="AlphaFoldDB" id="A0A835S298"/>
<sequence length="102" mass="11314">MVKLSTEEMGYSKNLSWNMAQASSGTFSGSFDSYGNWAPNLMGCGHRTVPARNRRIFTLAGCHEFSIGSGYSGKNLFYWVSWTNSWLLRVVCGNRSSDGTEP</sequence>
<reference evidence="1 2" key="1">
    <citation type="journal article" date="2020" name="Nat. Food">
        <title>A phased Vanilla planifolia genome enables genetic improvement of flavour and production.</title>
        <authorList>
            <person name="Hasing T."/>
            <person name="Tang H."/>
            <person name="Brym M."/>
            <person name="Khazi F."/>
            <person name="Huang T."/>
            <person name="Chambers A.H."/>
        </authorList>
    </citation>
    <scope>NUCLEOTIDE SEQUENCE [LARGE SCALE GENOMIC DNA]</scope>
    <source>
        <tissue evidence="1">Leaf</tissue>
    </source>
</reference>
<name>A0A835S298_VANPL</name>